<evidence type="ECO:0000313" key="2">
    <source>
        <dbReference type="Proteomes" id="UP000244173"/>
    </source>
</evidence>
<reference evidence="1 2" key="1">
    <citation type="submission" date="2018-04" db="EMBL/GenBank/DDBJ databases">
        <title>Denitrifier Microvirgula.</title>
        <authorList>
            <person name="Anderson E."/>
            <person name="Jang J."/>
            <person name="Ishii S."/>
        </authorList>
    </citation>
    <scope>NUCLEOTIDE SEQUENCE [LARGE SCALE GENOMIC DNA]</scope>
    <source>
        <strain evidence="1 2">BE2.4</strain>
    </source>
</reference>
<dbReference type="EMBL" id="CP028519">
    <property type="protein sequence ID" value="AVY93842.1"/>
    <property type="molecule type" value="Genomic_DNA"/>
</dbReference>
<protein>
    <submittedName>
        <fullName evidence="1">Uncharacterized protein</fullName>
    </submittedName>
</protein>
<keyword evidence="2" id="KW-1185">Reference proteome</keyword>
<evidence type="ECO:0000313" key="1">
    <source>
        <dbReference type="EMBL" id="AVY93842.1"/>
    </source>
</evidence>
<proteinExistence type="predicted"/>
<dbReference type="KEGG" id="maer:DAI18_07125"/>
<name>A0A2S0P921_9NEIS</name>
<dbReference type="AlphaFoldDB" id="A0A2S0P921"/>
<dbReference type="Proteomes" id="UP000244173">
    <property type="component" value="Chromosome"/>
</dbReference>
<gene>
    <name evidence="1" type="ORF">DAI18_07125</name>
</gene>
<organism evidence="1 2">
    <name type="scientific">Microvirgula aerodenitrificans</name>
    <dbReference type="NCBI Taxonomy" id="57480"/>
    <lineage>
        <taxon>Bacteria</taxon>
        <taxon>Pseudomonadati</taxon>
        <taxon>Pseudomonadota</taxon>
        <taxon>Betaproteobacteria</taxon>
        <taxon>Neisseriales</taxon>
        <taxon>Aquaspirillaceae</taxon>
        <taxon>Microvirgula</taxon>
    </lineage>
</organism>
<accession>A0A2S0P921</accession>
<dbReference type="SUPFAM" id="SSF101898">
    <property type="entry name" value="NHL repeat"/>
    <property type="match status" value="1"/>
</dbReference>
<sequence length="444" mass="49090">MLSTLARRPYEWPYVAQYLSLADLGRLRAVSTTCRDAVTPGMMERAAMDLIRQEEGATVSAEDLRDFRFHPATREWVEAGRYATACVASLHLVRTGTRAGHAGTREERIELPGSTHLLDLMPQARDGQVIAWYIDPDSQRSQRLIVSSRPWAPLQLPAGLVPFRNSLNSMGAARQFLVPQAGWGVLGNLHHELFLYRADTGELVSLPLRGQQTGILIAACSSSGRFVAAIEHDADNSCTVDCYDRDRDRMYASYRFADCMVHQLSVASDGRVFGAGFQGDFLILPSGEVEAFRHDCHVELVDSTRNTYLCSPDEQFLVRSDMRVGRNIGDLILEDGERQIRLPRGAAPEPPFGAHALRLAFSILNALVAVVYEDGLIQVFDLRRDMAEEARVLATAGILVEQPLREVAVRFDGFNVVQTIFSHRTAQGARLSLHTLSLAQGGAA</sequence>